<dbReference type="AlphaFoldDB" id="A0A2N6SNL8"/>
<keyword evidence="2" id="KW-0964">Secreted</keyword>
<evidence type="ECO:0000256" key="4">
    <source>
        <dbReference type="ARBA" id="ARBA00023088"/>
    </source>
</evidence>
<keyword evidence="8" id="KW-1185">Reference proteome</keyword>
<proteinExistence type="predicted"/>
<feature type="compositionally biased region" description="Low complexity" evidence="5">
    <location>
        <begin position="272"/>
        <end position="294"/>
    </location>
</feature>
<dbReference type="Proteomes" id="UP000235682">
    <property type="component" value="Unassembled WGS sequence"/>
</dbReference>
<feature type="compositionally biased region" description="Basic residues" evidence="5">
    <location>
        <begin position="473"/>
        <end position="503"/>
    </location>
</feature>
<accession>A0A2N6SNL8</accession>
<feature type="compositionally biased region" description="Basic and acidic residues" evidence="5">
    <location>
        <begin position="305"/>
        <end position="321"/>
    </location>
</feature>
<keyword evidence="1" id="KW-0134">Cell wall</keyword>
<feature type="domain" description="Gram-positive cocci surface proteins LPxTG" evidence="6">
    <location>
        <begin position="502"/>
        <end position="537"/>
    </location>
</feature>
<feature type="compositionally biased region" description="Acidic residues" evidence="5">
    <location>
        <begin position="295"/>
        <end position="304"/>
    </location>
</feature>
<keyword evidence="3" id="KW-0732">Signal</keyword>
<protein>
    <recommendedName>
        <fullName evidence="6">Gram-positive cocci surface proteins LPxTG domain-containing protein</fullName>
    </recommendedName>
</protein>
<comment type="caution">
    <text evidence="7">The sequence shown here is derived from an EMBL/GenBank/DDBJ whole genome shotgun (WGS) entry which is preliminary data.</text>
</comment>
<feature type="compositionally biased region" description="Basic and acidic residues" evidence="5">
    <location>
        <begin position="443"/>
        <end position="453"/>
    </location>
</feature>
<gene>
    <name evidence="7" type="ORF">CJ205_03050</name>
</gene>
<dbReference type="STRING" id="84521.SAMN04487994_10253"/>
<sequence length="538" mass="60381">MKKSRLLKTLFLTNVLLSGVVVTNVDDVLGTNVAIAEEALEVDFDEEEEEVVEEEYTVSYEIRNKSGEVIKVLQTEVWSDWDAMEESSVATANQFGEELGFGTNAFNVEGTGDGIVYYFIEEEYAVTYEIRDKDDNVVDVLHTEIWNDWDEMEKESLKTAKQFGKDLDFDENELHVEETSEGLTYYFIQKEYTVTYEVRDKDDKVVEELQTEIWNDWDEMEKESVKTAKKFGKDLGFGEDKFNVDAKDDGLTYYFIQKDEAASKDQADNEEASSAKAQSSQEQSSEEVSSNETQEPQEESADEKEDVKESEANEESKEASKTDNNNESGSGEADSKKSKDKKEDNGNKKMDTFRGYDRKEGAINAAEIHMDSGWNGQYDKYTGYHVYQIEDGTWNVDFNYDGVKTIGPDREELTEQDIQGALAQYADVTGKFKDGAVAQDGRALVKDTSKEKSTASSPKSNNSSGRTSSKPSTKPRNKTTNKPRGKTTTKPRGKTTNKSRGKTNGKVLPNTGDYSFFTLAASSLLAGLGLVKARRNND</sequence>
<evidence type="ECO:0000313" key="8">
    <source>
        <dbReference type="Proteomes" id="UP000235682"/>
    </source>
</evidence>
<dbReference type="InterPro" id="IPR019931">
    <property type="entry name" value="LPXTG_anchor"/>
</dbReference>
<feature type="compositionally biased region" description="Basic and acidic residues" evidence="5">
    <location>
        <begin position="333"/>
        <end position="356"/>
    </location>
</feature>
<feature type="compositionally biased region" description="Low complexity" evidence="5">
    <location>
        <begin position="454"/>
        <end position="472"/>
    </location>
</feature>
<dbReference type="Pfam" id="PF00746">
    <property type="entry name" value="Gram_pos_anchor"/>
    <property type="match status" value="1"/>
</dbReference>
<organism evidence="7 8">
    <name type="scientific">Dolosicoccus paucivorans</name>
    <dbReference type="NCBI Taxonomy" id="84521"/>
    <lineage>
        <taxon>Bacteria</taxon>
        <taxon>Bacillati</taxon>
        <taxon>Bacillota</taxon>
        <taxon>Bacilli</taxon>
        <taxon>Lactobacillales</taxon>
        <taxon>Aerococcaceae</taxon>
        <taxon>Dolosicoccus</taxon>
    </lineage>
</organism>
<reference evidence="7 8" key="1">
    <citation type="submission" date="2017-09" db="EMBL/GenBank/DDBJ databases">
        <title>Bacterial strain isolated from the female urinary microbiota.</title>
        <authorList>
            <person name="Thomas-White K."/>
            <person name="Kumar N."/>
            <person name="Forster S."/>
            <person name="Putonti C."/>
            <person name="Lawley T."/>
            <person name="Wolfe A.J."/>
        </authorList>
    </citation>
    <scope>NUCLEOTIDE SEQUENCE [LARGE SCALE GENOMIC DNA]</scope>
    <source>
        <strain evidence="7 8">UMB0852</strain>
    </source>
</reference>
<keyword evidence="4" id="KW-0572">Peptidoglycan-anchor</keyword>
<feature type="region of interest" description="Disordered" evidence="5">
    <location>
        <begin position="436"/>
        <end position="512"/>
    </location>
</feature>
<evidence type="ECO:0000259" key="6">
    <source>
        <dbReference type="Pfam" id="PF00746"/>
    </source>
</evidence>
<evidence type="ECO:0000256" key="1">
    <source>
        <dbReference type="ARBA" id="ARBA00022512"/>
    </source>
</evidence>
<evidence type="ECO:0000256" key="5">
    <source>
        <dbReference type="SAM" id="MobiDB-lite"/>
    </source>
</evidence>
<dbReference type="RefSeq" id="WP_102227761.1">
    <property type="nucleotide sequence ID" value="NZ_PNFY01000017.1"/>
</dbReference>
<dbReference type="EMBL" id="PNHE01000008">
    <property type="protein sequence ID" value="PMC58663.1"/>
    <property type="molecule type" value="Genomic_DNA"/>
</dbReference>
<name>A0A2N6SNL8_9LACT</name>
<evidence type="ECO:0000256" key="2">
    <source>
        <dbReference type="ARBA" id="ARBA00022525"/>
    </source>
</evidence>
<evidence type="ECO:0000256" key="3">
    <source>
        <dbReference type="ARBA" id="ARBA00022729"/>
    </source>
</evidence>
<evidence type="ECO:0000313" key="7">
    <source>
        <dbReference type="EMBL" id="PMC58663.1"/>
    </source>
</evidence>
<feature type="region of interest" description="Disordered" evidence="5">
    <location>
        <begin position="262"/>
        <end position="356"/>
    </location>
</feature>